<dbReference type="OrthoDB" id="338816at2759"/>
<proteinExistence type="predicted"/>
<keyword evidence="5" id="KW-1185">Reference proteome</keyword>
<reference evidence="4 5" key="1">
    <citation type="journal article" date="2017" name="Curr. Biol.">
        <title>Genome architecture and evolution of a unichromosomal asexual nematode.</title>
        <authorList>
            <person name="Fradin H."/>
            <person name="Zegar C."/>
            <person name="Gutwein M."/>
            <person name="Lucas J."/>
            <person name="Kovtun M."/>
            <person name="Corcoran D."/>
            <person name="Baugh L.R."/>
            <person name="Kiontke K."/>
            <person name="Gunsalus K."/>
            <person name="Fitch D.H."/>
            <person name="Piano F."/>
        </authorList>
    </citation>
    <scope>NUCLEOTIDE SEQUENCE [LARGE SCALE GENOMIC DNA]</scope>
    <source>
        <strain evidence="4">PF1309</strain>
    </source>
</reference>
<dbReference type="InterPro" id="IPR009349">
    <property type="entry name" value="TRIP4/RQT4_C2HC5_Znf"/>
</dbReference>
<accession>A0A2A2KNH8</accession>
<feature type="compositionally biased region" description="Polar residues" evidence="2">
    <location>
        <begin position="9"/>
        <end position="20"/>
    </location>
</feature>
<dbReference type="PANTHER" id="PTHR12963:SF4">
    <property type="entry name" value="ACTIVATING SIGNAL COINTEGRATOR 1"/>
    <property type="match status" value="1"/>
</dbReference>
<evidence type="ECO:0000256" key="1">
    <source>
        <dbReference type="SAM" id="Coils"/>
    </source>
</evidence>
<dbReference type="Pfam" id="PF06221">
    <property type="entry name" value="zf-C2HC5"/>
    <property type="match status" value="1"/>
</dbReference>
<name>A0A2A2KNH8_9BILA</name>
<organism evidence="4 5">
    <name type="scientific">Diploscapter pachys</name>
    <dbReference type="NCBI Taxonomy" id="2018661"/>
    <lineage>
        <taxon>Eukaryota</taxon>
        <taxon>Metazoa</taxon>
        <taxon>Ecdysozoa</taxon>
        <taxon>Nematoda</taxon>
        <taxon>Chromadorea</taxon>
        <taxon>Rhabditida</taxon>
        <taxon>Rhabditina</taxon>
        <taxon>Rhabditomorpha</taxon>
        <taxon>Rhabditoidea</taxon>
        <taxon>Rhabditidae</taxon>
        <taxon>Diploscapter</taxon>
    </lineage>
</organism>
<gene>
    <name evidence="4" type="ORF">WR25_14694</name>
</gene>
<keyword evidence="1" id="KW-0175">Coiled coil</keyword>
<comment type="caution">
    <text evidence="4">The sequence shown here is derived from an EMBL/GenBank/DDBJ whole genome shotgun (WGS) entry which is preliminary data.</text>
</comment>
<evidence type="ECO:0000313" key="5">
    <source>
        <dbReference type="Proteomes" id="UP000218231"/>
    </source>
</evidence>
<dbReference type="GO" id="GO:0045893">
    <property type="term" value="P:positive regulation of DNA-templated transcription"/>
    <property type="evidence" value="ECO:0007669"/>
    <property type="project" value="TreeGrafter"/>
</dbReference>
<dbReference type="GO" id="GO:0072344">
    <property type="term" value="P:rescue of stalled ribosome"/>
    <property type="evidence" value="ECO:0007669"/>
    <property type="project" value="InterPro"/>
</dbReference>
<feature type="region of interest" description="Disordered" evidence="2">
    <location>
        <begin position="1"/>
        <end position="25"/>
    </location>
</feature>
<dbReference type="GO" id="GO:0180022">
    <property type="term" value="C:RQC-trigger complex"/>
    <property type="evidence" value="ECO:0007669"/>
    <property type="project" value="InterPro"/>
</dbReference>
<evidence type="ECO:0000313" key="4">
    <source>
        <dbReference type="EMBL" id="PAV75524.1"/>
    </source>
</evidence>
<evidence type="ECO:0000256" key="2">
    <source>
        <dbReference type="SAM" id="MobiDB-lite"/>
    </source>
</evidence>
<protein>
    <recommendedName>
        <fullName evidence="3">TRIP4/RQT4 C2HC5-type zinc finger domain-containing protein</fullName>
    </recommendedName>
</protein>
<dbReference type="Proteomes" id="UP000218231">
    <property type="component" value="Unassembled WGS sequence"/>
</dbReference>
<dbReference type="InterPro" id="IPR039128">
    <property type="entry name" value="TRIP4-like"/>
</dbReference>
<feature type="domain" description="TRIP4/RQT4 C2HC5-type zinc finger" evidence="3">
    <location>
        <begin position="55"/>
        <end position="100"/>
    </location>
</feature>
<dbReference type="GO" id="GO:0005634">
    <property type="term" value="C:nucleus"/>
    <property type="evidence" value="ECO:0007669"/>
    <property type="project" value="InterPro"/>
</dbReference>
<feature type="coiled-coil region" evidence="1">
    <location>
        <begin position="123"/>
        <end position="150"/>
    </location>
</feature>
<dbReference type="EMBL" id="LIAE01008075">
    <property type="protein sequence ID" value="PAV75524.1"/>
    <property type="molecule type" value="Genomic_DNA"/>
</dbReference>
<dbReference type="STRING" id="2018661.A0A2A2KNH8"/>
<dbReference type="AlphaFoldDB" id="A0A2A2KNH8"/>
<evidence type="ECO:0000259" key="3">
    <source>
        <dbReference type="Pfam" id="PF06221"/>
    </source>
</evidence>
<dbReference type="PANTHER" id="PTHR12963">
    <property type="entry name" value="THYROID RECEPTOR INTERACTING PROTEIN RELATED"/>
    <property type="match status" value="1"/>
</dbReference>
<sequence>MGKKKAKPNQANESNKSDSFANKVHPGGAVTAGRINALAAKLEFTLGNQLLPGRHKCSCQARRHKLIMNCMGCGKIVCEQEGSGPCLFCGTLVVTNDEREVLDRGSKKSLELMAKLHGVRFDSKDKEMNLAKLEDQLQNAKEFRDKLLVADADIERRTKVNDLESDYSSLERNPFLSQQELFEIRARRDELRRIREARKKAVMISLNLNADNQNTVVIEQKQDLSETDPLLDPVISRIIEKSDERRKAVEAASIGANDARWTPQGFVPKYTPPVKGCSAMMSKNQLICENADTTSLVAMSEELQSIEVEQRGYTIALPQPIASLLANGIVREVRWPEDLMLKGPLFIASTVKAATEKDIKDAENKYKKGKFSDVLIDYSAGSLLGRAYLKEILSVEEYKDECGKVVPLGEGDFVLCFSSIQPLTTSIPHIPPSLFYQLDKQLKESLLKVAF</sequence>
<dbReference type="GO" id="GO:0008270">
    <property type="term" value="F:zinc ion binding"/>
    <property type="evidence" value="ECO:0007669"/>
    <property type="project" value="InterPro"/>
</dbReference>